<dbReference type="PANTHER" id="PTHR11669:SF20">
    <property type="entry name" value="REPLICATION FACTOR C SUBUNIT 4"/>
    <property type="match status" value="1"/>
</dbReference>
<dbReference type="EMBL" id="AGBW02011130">
    <property type="protein sequence ID" value="OWR47171.1"/>
    <property type="molecule type" value="Genomic_DNA"/>
</dbReference>
<dbReference type="FunFam" id="3.40.50.300:FF:000237">
    <property type="entry name" value="replication factor C subunit 4"/>
    <property type="match status" value="1"/>
</dbReference>
<evidence type="ECO:0000256" key="2">
    <source>
        <dbReference type="ARBA" id="ARBA00005378"/>
    </source>
</evidence>
<dbReference type="CDD" id="cd00009">
    <property type="entry name" value="AAA"/>
    <property type="match status" value="1"/>
</dbReference>
<dbReference type="OrthoDB" id="10249205at2759"/>
<dbReference type="SMART" id="SM00382">
    <property type="entry name" value="AAA"/>
    <property type="match status" value="1"/>
</dbReference>
<dbReference type="Proteomes" id="UP000007151">
    <property type="component" value="Unassembled WGS sequence"/>
</dbReference>
<dbReference type="GO" id="GO:0016887">
    <property type="term" value="F:ATP hydrolysis activity"/>
    <property type="evidence" value="ECO:0007669"/>
    <property type="project" value="InterPro"/>
</dbReference>
<dbReference type="InterPro" id="IPR013748">
    <property type="entry name" value="Rep_factorC_C"/>
</dbReference>
<keyword evidence="5" id="KW-0067">ATP-binding</keyword>
<sequence length="350" mass="38694">MQAFLKTGKISSTDKPSTSGVKSTKKKAPAPWVEKYRPKTIDDIVDQGEVVQVLRECLAGGDLPHLLFYGPPGTGKTSAILAAARQLFGDITRERVLELNASDERGIQVIRDKVKTFAQLTVSNTRPDGRPCPPYKLVILDEADSMTTAAQAALRRTMERETRTTRFCLICNYVSRIIPPITSRCSKFRFKPLARENVIKRLQEVCKSEAVEVGDGEVLHQAVDTCGGDLRRALTALQCCQRLLGKITADGLIEVTGLVPENLVDEFLNVKNYNELERFVENFLMDAYSASQLLEQLSERVVNAGHLTNKQKCVISEKLAVCSHRLLEGGAEVMQLTDLGCTVIMANNNP</sequence>
<feature type="region of interest" description="Disordered" evidence="7">
    <location>
        <begin position="1"/>
        <end position="29"/>
    </location>
</feature>
<dbReference type="InterPro" id="IPR008921">
    <property type="entry name" value="DNA_pol3_clamp-load_cplx_C"/>
</dbReference>
<dbReference type="GO" id="GO:0006261">
    <property type="term" value="P:DNA-templated DNA replication"/>
    <property type="evidence" value="ECO:0007669"/>
    <property type="project" value="TreeGrafter"/>
</dbReference>
<dbReference type="SUPFAM" id="SSF48019">
    <property type="entry name" value="post-AAA+ oligomerization domain-like"/>
    <property type="match status" value="1"/>
</dbReference>
<evidence type="ECO:0000256" key="6">
    <source>
        <dbReference type="ARBA" id="ARBA00023242"/>
    </source>
</evidence>
<dbReference type="STRING" id="278856.A0A212F0F0"/>
<dbReference type="InterPro" id="IPR003959">
    <property type="entry name" value="ATPase_AAA_core"/>
</dbReference>
<protein>
    <submittedName>
        <fullName evidence="8">Replication factor C4</fullName>
    </submittedName>
</protein>
<evidence type="ECO:0000256" key="4">
    <source>
        <dbReference type="ARBA" id="ARBA00022741"/>
    </source>
</evidence>
<feature type="compositionally biased region" description="Polar residues" evidence="7">
    <location>
        <begin position="9"/>
        <end position="22"/>
    </location>
</feature>
<dbReference type="GO" id="GO:0003677">
    <property type="term" value="F:DNA binding"/>
    <property type="evidence" value="ECO:0007669"/>
    <property type="project" value="InterPro"/>
</dbReference>
<dbReference type="Pfam" id="PF08542">
    <property type="entry name" value="Rep_fac_C"/>
    <property type="match status" value="1"/>
</dbReference>
<dbReference type="GO" id="GO:0005634">
    <property type="term" value="C:nucleus"/>
    <property type="evidence" value="ECO:0007669"/>
    <property type="project" value="UniProtKB-SubCell"/>
</dbReference>
<dbReference type="GO" id="GO:0005663">
    <property type="term" value="C:DNA replication factor C complex"/>
    <property type="evidence" value="ECO:0007669"/>
    <property type="project" value="TreeGrafter"/>
</dbReference>
<dbReference type="eggNOG" id="KOG0989">
    <property type="taxonomic scope" value="Eukaryota"/>
</dbReference>
<comment type="similarity">
    <text evidence="2">Belongs to the activator 1 small subunits family.</text>
</comment>
<dbReference type="InterPro" id="IPR003593">
    <property type="entry name" value="AAA+_ATPase"/>
</dbReference>
<dbReference type="GO" id="GO:0005524">
    <property type="term" value="F:ATP binding"/>
    <property type="evidence" value="ECO:0007669"/>
    <property type="project" value="UniProtKB-KW"/>
</dbReference>
<dbReference type="Gene3D" id="1.10.8.60">
    <property type="match status" value="1"/>
</dbReference>
<keyword evidence="3" id="KW-0235">DNA replication</keyword>
<dbReference type="Pfam" id="PF00004">
    <property type="entry name" value="AAA"/>
    <property type="match status" value="1"/>
</dbReference>
<evidence type="ECO:0000313" key="9">
    <source>
        <dbReference type="Proteomes" id="UP000007151"/>
    </source>
</evidence>
<dbReference type="Gene3D" id="1.20.272.10">
    <property type="match status" value="1"/>
</dbReference>
<evidence type="ECO:0000256" key="1">
    <source>
        <dbReference type="ARBA" id="ARBA00004123"/>
    </source>
</evidence>
<comment type="caution">
    <text evidence="8">The sequence shown here is derived from an EMBL/GenBank/DDBJ whole genome shotgun (WGS) entry which is preliminary data.</text>
</comment>
<dbReference type="InterPro" id="IPR050238">
    <property type="entry name" value="DNA_Rep/Repair_Clamp_Loader"/>
</dbReference>
<dbReference type="GO" id="GO:0006281">
    <property type="term" value="P:DNA repair"/>
    <property type="evidence" value="ECO:0007669"/>
    <property type="project" value="TreeGrafter"/>
</dbReference>
<evidence type="ECO:0000256" key="5">
    <source>
        <dbReference type="ARBA" id="ARBA00022840"/>
    </source>
</evidence>
<evidence type="ECO:0000256" key="7">
    <source>
        <dbReference type="SAM" id="MobiDB-lite"/>
    </source>
</evidence>
<dbReference type="SUPFAM" id="SSF52540">
    <property type="entry name" value="P-loop containing nucleoside triphosphate hydrolases"/>
    <property type="match status" value="1"/>
</dbReference>
<dbReference type="GO" id="GO:0003689">
    <property type="term" value="F:DNA clamp loader activity"/>
    <property type="evidence" value="ECO:0007669"/>
    <property type="project" value="TreeGrafter"/>
</dbReference>
<dbReference type="InterPro" id="IPR027417">
    <property type="entry name" value="P-loop_NTPase"/>
</dbReference>
<dbReference type="AlphaFoldDB" id="A0A212F0F0"/>
<organism evidence="8 9">
    <name type="scientific">Danaus plexippus plexippus</name>
    <dbReference type="NCBI Taxonomy" id="278856"/>
    <lineage>
        <taxon>Eukaryota</taxon>
        <taxon>Metazoa</taxon>
        <taxon>Ecdysozoa</taxon>
        <taxon>Arthropoda</taxon>
        <taxon>Hexapoda</taxon>
        <taxon>Insecta</taxon>
        <taxon>Pterygota</taxon>
        <taxon>Neoptera</taxon>
        <taxon>Endopterygota</taxon>
        <taxon>Lepidoptera</taxon>
        <taxon>Glossata</taxon>
        <taxon>Ditrysia</taxon>
        <taxon>Papilionoidea</taxon>
        <taxon>Nymphalidae</taxon>
        <taxon>Danainae</taxon>
        <taxon>Danaini</taxon>
        <taxon>Danaina</taxon>
        <taxon>Danaus</taxon>
        <taxon>Danaus</taxon>
    </lineage>
</organism>
<evidence type="ECO:0000313" key="8">
    <source>
        <dbReference type="EMBL" id="OWR47171.1"/>
    </source>
</evidence>
<dbReference type="InterPro" id="IPR047854">
    <property type="entry name" value="RFC_lid"/>
</dbReference>
<dbReference type="CDD" id="cd18140">
    <property type="entry name" value="HLD_clamp_RFC"/>
    <property type="match status" value="1"/>
</dbReference>
<dbReference type="KEGG" id="dpl:KGM_213934"/>
<dbReference type="Pfam" id="PF21960">
    <property type="entry name" value="RCF1-5-like_lid"/>
    <property type="match status" value="1"/>
</dbReference>
<gene>
    <name evidence="8" type="ORF">KGM_213934</name>
</gene>
<name>A0A212F0F0_DANPL</name>
<proteinExistence type="inferred from homology"/>
<dbReference type="PANTHER" id="PTHR11669">
    <property type="entry name" value="REPLICATION FACTOR C / DNA POLYMERASE III GAMMA-TAU SUBUNIT"/>
    <property type="match status" value="1"/>
</dbReference>
<keyword evidence="6" id="KW-0539">Nucleus</keyword>
<dbReference type="FunCoup" id="A0A212F0F0">
    <property type="interactions" value="1086"/>
</dbReference>
<reference evidence="8 9" key="1">
    <citation type="journal article" date="2011" name="Cell">
        <title>The monarch butterfly genome yields insights into long-distance migration.</title>
        <authorList>
            <person name="Zhan S."/>
            <person name="Merlin C."/>
            <person name="Boore J.L."/>
            <person name="Reppert S.M."/>
        </authorList>
    </citation>
    <scope>NUCLEOTIDE SEQUENCE [LARGE SCALE GENOMIC DNA]</scope>
    <source>
        <strain evidence="8">F-2</strain>
    </source>
</reference>
<dbReference type="Gene3D" id="3.40.50.300">
    <property type="entry name" value="P-loop containing nucleotide triphosphate hydrolases"/>
    <property type="match status" value="1"/>
</dbReference>
<keyword evidence="9" id="KW-1185">Reference proteome</keyword>
<comment type="subcellular location">
    <subcellularLocation>
        <location evidence="1">Nucleus</location>
    </subcellularLocation>
</comment>
<accession>A0A212F0F0</accession>
<evidence type="ECO:0000256" key="3">
    <source>
        <dbReference type="ARBA" id="ARBA00022705"/>
    </source>
</evidence>
<keyword evidence="4" id="KW-0547">Nucleotide-binding</keyword>